<dbReference type="OrthoDB" id="9781970at2"/>
<dbReference type="KEGG" id="pmx:PERMA_1958"/>
<dbReference type="Pfam" id="PF01464">
    <property type="entry name" value="SLT"/>
    <property type="match status" value="1"/>
</dbReference>
<gene>
    <name evidence="5" type="ordered locus">PERMA_1958</name>
</gene>
<dbReference type="PANTHER" id="PTHR37423:SF2">
    <property type="entry name" value="MEMBRANE-BOUND LYTIC MUREIN TRANSGLYCOSYLASE C"/>
    <property type="match status" value="1"/>
</dbReference>
<dbReference type="SUPFAM" id="SSF53955">
    <property type="entry name" value="Lysozyme-like"/>
    <property type="match status" value="1"/>
</dbReference>
<dbReference type="STRING" id="123214.PERMA_1958"/>
<name>C0QSR5_PERMH</name>
<keyword evidence="5" id="KW-0326">Glycosidase</keyword>
<dbReference type="Pfam" id="PF11873">
    <property type="entry name" value="Mltc_N"/>
    <property type="match status" value="1"/>
</dbReference>
<keyword evidence="6" id="KW-1185">Reference proteome</keyword>
<dbReference type="CAZy" id="GH23">
    <property type="family name" value="Glycoside Hydrolase Family 23"/>
</dbReference>
<dbReference type="eggNOG" id="COG0741">
    <property type="taxonomic scope" value="Bacteria"/>
</dbReference>
<dbReference type="Proteomes" id="UP000001366">
    <property type="component" value="Chromosome"/>
</dbReference>
<dbReference type="AlphaFoldDB" id="C0QSR5"/>
<dbReference type="InterPro" id="IPR023346">
    <property type="entry name" value="Lysozyme-like_dom_sf"/>
</dbReference>
<dbReference type="GO" id="GO:0008933">
    <property type="term" value="F:peptidoglycan lytic transglycosylase activity"/>
    <property type="evidence" value="ECO:0007669"/>
    <property type="project" value="InterPro"/>
</dbReference>
<dbReference type="HOGENOM" id="CLU_044583_0_0_0"/>
<dbReference type="PaxDb" id="123214-PERMA_1958"/>
<organism evidence="5 6">
    <name type="scientific">Persephonella marina (strain DSM 14350 / EX-H1)</name>
    <dbReference type="NCBI Taxonomy" id="123214"/>
    <lineage>
        <taxon>Bacteria</taxon>
        <taxon>Pseudomonadati</taxon>
        <taxon>Aquificota</taxon>
        <taxon>Aquificia</taxon>
        <taxon>Aquificales</taxon>
        <taxon>Hydrogenothermaceae</taxon>
        <taxon>Persephonella</taxon>
    </lineage>
</organism>
<dbReference type="CDD" id="cd16893">
    <property type="entry name" value="LT_MltC_MltE"/>
    <property type="match status" value="1"/>
</dbReference>
<accession>C0QSR5</accession>
<dbReference type="InterPro" id="IPR000189">
    <property type="entry name" value="Transglyc_AS"/>
</dbReference>
<dbReference type="RefSeq" id="WP_015898959.1">
    <property type="nucleotide sequence ID" value="NC_012440.1"/>
</dbReference>
<evidence type="ECO:0000259" key="3">
    <source>
        <dbReference type="Pfam" id="PF01464"/>
    </source>
</evidence>
<keyword evidence="2" id="KW-0175">Coiled coil</keyword>
<dbReference type="InterPro" id="IPR008258">
    <property type="entry name" value="Transglycosylase_SLT_dom_1"/>
</dbReference>
<feature type="domain" description="Murein transglycosylase-C N-terminal" evidence="4">
    <location>
        <begin position="64"/>
        <end position="135"/>
    </location>
</feature>
<evidence type="ECO:0000256" key="1">
    <source>
        <dbReference type="ARBA" id="ARBA00007734"/>
    </source>
</evidence>
<sequence length="395" mass="46725">MRGLLVLIISGFIFFSYAEDDYQQYLNEFQQFKEKELKEYEQYYKEVMKEFEEYKRITYEEFERYKKEISQYWKEAEISTKKKWVEYSDDYRVKKAVDFEKGEIKVEIRDVKKPSKKDLARILMDLITEDTKKAFERDKLSQRIEKRITEKAKHIKKGKVRPKPILLNVVVDKKEPRPEDISKAVVSLLRSGRVVEKPSKIKGEKVYSFRVKLPPKRFIKKAKEYKPVVTRYSERYRLNHALVFAIIHTESSFNPLARSPVPAYGLMQIVPSTAGKDATKLIYGRPVLLAPSYLYDEEKNIMVGTTYIYILYYNYLKDIKHPLSRLYCTIAAYNTGAGNVARAFTGTTNIKKAAEVINRMSPSEVYDRLMRKLPYDETKNYLKKVTQRIIIYNRI</sequence>
<comment type="similarity">
    <text evidence="1">Belongs to the transglycosylase Slt family.</text>
</comment>
<dbReference type="GO" id="GO:0016020">
    <property type="term" value="C:membrane"/>
    <property type="evidence" value="ECO:0007669"/>
    <property type="project" value="InterPro"/>
</dbReference>
<evidence type="ECO:0000259" key="4">
    <source>
        <dbReference type="Pfam" id="PF11873"/>
    </source>
</evidence>
<evidence type="ECO:0000256" key="2">
    <source>
        <dbReference type="SAM" id="Coils"/>
    </source>
</evidence>
<feature type="coiled-coil region" evidence="2">
    <location>
        <begin position="30"/>
        <end position="57"/>
    </location>
</feature>
<evidence type="ECO:0000313" key="6">
    <source>
        <dbReference type="Proteomes" id="UP000001366"/>
    </source>
</evidence>
<dbReference type="GO" id="GO:0016798">
    <property type="term" value="F:hydrolase activity, acting on glycosyl bonds"/>
    <property type="evidence" value="ECO:0007669"/>
    <property type="project" value="UniProtKB-KW"/>
</dbReference>
<dbReference type="InterPro" id="IPR024570">
    <property type="entry name" value="Murein_transglycosylaseC_N"/>
</dbReference>
<dbReference type="GO" id="GO:0000270">
    <property type="term" value="P:peptidoglycan metabolic process"/>
    <property type="evidence" value="ECO:0007669"/>
    <property type="project" value="InterPro"/>
</dbReference>
<dbReference type="EMBL" id="CP001230">
    <property type="protein sequence ID" value="ACO04855.1"/>
    <property type="molecule type" value="Genomic_DNA"/>
</dbReference>
<dbReference type="Gene3D" id="1.10.530.10">
    <property type="match status" value="1"/>
</dbReference>
<dbReference type="EC" id="3.2.1.-" evidence="5"/>
<proteinExistence type="inferred from homology"/>
<keyword evidence="5" id="KW-0378">Hydrolase</keyword>
<reference evidence="5 6" key="1">
    <citation type="journal article" date="2009" name="J. Bacteriol.">
        <title>Complete and draft genome sequences of six members of the Aquificales.</title>
        <authorList>
            <person name="Reysenbach A.L."/>
            <person name="Hamamura N."/>
            <person name="Podar M."/>
            <person name="Griffiths E."/>
            <person name="Ferreira S."/>
            <person name="Hochstein R."/>
            <person name="Heidelberg J."/>
            <person name="Johnson J."/>
            <person name="Mead D."/>
            <person name="Pohorille A."/>
            <person name="Sarmiento M."/>
            <person name="Schweighofer K."/>
            <person name="Seshadri R."/>
            <person name="Voytek M.A."/>
        </authorList>
    </citation>
    <scope>NUCLEOTIDE SEQUENCE [LARGE SCALE GENOMIC DNA]</scope>
    <source>
        <strain evidence="6">DSM 14350 / EX-H1</strain>
    </source>
</reference>
<feature type="domain" description="Transglycosylase SLT" evidence="3">
    <location>
        <begin position="230"/>
        <end position="352"/>
    </location>
</feature>
<protein>
    <submittedName>
        <fullName evidence="5">Membrane-bound lytic murein transglycosylase C</fullName>
        <ecNumber evidence="5">3.2.1.-</ecNumber>
    </submittedName>
</protein>
<evidence type="ECO:0000313" key="5">
    <source>
        <dbReference type="EMBL" id="ACO04855.1"/>
    </source>
</evidence>
<dbReference type="PANTHER" id="PTHR37423">
    <property type="entry name" value="SOLUBLE LYTIC MUREIN TRANSGLYCOSYLASE-RELATED"/>
    <property type="match status" value="1"/>
</dbReference>
<dbReference type="PROSITE" id="PS00922">
    <property type="entry name" value="TRANSGLYCOSYLASE"/>
    <property type="match status" value="1"/>
</dbReference>